<gene>
    <name evidence="1" type="primary">ORF158247</name>
</gene>
<evidence type="ECO:0000313" key="1">
    <source>
        <dbReference type="EMBL" id="CEK87260.1"/>
    </source>
</evidence>
<accession>A0A0B7B556</accession>
<organism evidence="1">
    <name type="scientific">Arion vulgaris</name>
    <dbReference type="NCBI Taxonomy" id="1028688"/>
    <lineage>
        <taxon>Eukaryota</taxon>
        <taxon>Metazoa</taxon>
        <taxon>Spiralia</taxon>
        <taxon>Lophotrochozoa</taxon>
        <taxon>Mollusca</taxon>
        <taxon>Gastropoda</taxon>
        <taxon>Heterobranchia</taxon>
        <taxon>Euthyneura</taxon>
        <taxon>Panpulmonata</taxon>
        <taxon>Eupulmonata</taxon>
        <taxon>Stylommatophora</taxon>
        <taxon>Helicina</taxon>
        <taxon>Arionoidea</taxon>
        <taxon>Arionidae</taxon>
        <taxon>Arion</taxon>
    </lineage>
</organism>
<sequence>VHSESLSAYDSVLETSMSLRQRSQDSSNTMEAELKCSVHTNQARDTMWIKQELDCESDIVKLDTEDDDEEKMKEFDWQTQNHLSFI</sequence>
<name>A0A0B7B556_9EUPU</name>
<feature type="non-terminal residue" evidence="1">
    <location>
        <position position="86"/>
    </location>
</feature>
<reference evidence="1" key="1">
    <citation type="submission" date="2014-12" db="EMBL/GenBank/DDBJ databases">
        <title>Insight into the proteome of Arion vulgaris.</title>
        <authorList>
            <person name="Aradska J."/>
            <person name="Bulat T."/>
            <person name="Smidak R."/>
            <person name="Sarate P."/>
            <person name="Gangsoo J."/>
            <person name="Sialana F."/>
            <person name="Bilban M."/>
            <person name="Lubec G."/>
        </authorList>
    </citation>
    <scope>NUCLEOTIDE SEQUENCE</scope>
    <source>
        <tissue evidence="1">Skin</tissue>
    </source>
</reference>
<proteinExistence type="predicted"/>
<dbReference type="EMBL" id="HACG01040395">
    <property type="protein sequence ID" value="CEK87260.1"/>
    <property type="molecule type" value="Transcribed_RNA"/>
</dbReference>
<protein>
    <submittedName>
        <fullName evidence="1">Uncharacterized protein</fullName>
    </submittedName>
</protein>
<feature type="non-terminal residue" evidence="1">
    <location>
        <position position="1"/>
    </location>
</feature>
<dbReference type="AlphaFoldDB" id="A0A0B7B556"/>